<comment type="caution">
    <text evidence="1">The sequence shown here is derived from an EMBL/GenBank/DDBJ whole genome shotgun (WGS) entry which is preliminary data.</text>
</comment>
<accession>A0ABS7PVL5</accession>
<sequence>MTARIRESRQARGLFALLLVCVLAIRAAVPMGFMPVPSAQGIIVSLCTGEGATTVLLPIERKDGHSGDHKSAEPPCAFATGLGGGMVEPPSATFAVRDHAGHRPPALPAVADLILHRLAAPPPPALGPPAHA</sequence>
<keyword evidence="2" id="KW-1185">Reference proteome</keyword>
<dbReference type="EMBL" id="JAINVV010000011">
    <property type="protein sequence ID" value="MBY8824989.1"/>
    <property type="molecule type" value="Genomic_DNA"/>
</dbReference>
<evidence type="ECO:0000313" key="1">
    <source>
        <dbReference type="EMBL" id="MBY8824989.1"/>
    </source>
</evidence>
<protein>
    <recommendedName>
        <fullName evidence="3">DUF2946 domain-containing protein</fullName>
    </recommendedName>
</protein>
<evidence type="ECO:0008006" key="3">
    <source>
        <dbReference type="Google" id="ProtNLM"/>
    </source>
</evidence>
<reference evidence="1 2" key="1">
    <citation type="submission" date="2021-08" db="EMBL/GenBank/DDBJ databases">
        <authorList>
            <person name="Tuo L."/>
        </authorList>
    </citation>
    <scope>NUCLEOTIDE SEQUENCE [LARGE SCALE GENOMIC DNA]</scope>
    <source>
        <strain evidence="1 2">JCM 31229</strain>
    </source>
</reference>
<name>A0ABS7PVL5_9SPHN</name>
<gene>
    <name evidence="1" type="ORF">K7G82_21985</name>
</gene>
<dbReference type="RefSeq" id="WP_222992097.1">
    <property type="nucleotide sequence ID" value="NZ_JAINVV010000011.1"/>
</dbReference>
<proteinExistence type="predicted"/>
<evidence type="ECO:0000313" key="2">
    <source>
        <dbReference type="Proteomes" id="UP000706039"/>
    </source>
</evidence>
<organism evidence="1 2">
    <name type="scientific">Sphingomonas colocasiae</name>
    <dbReference type="NCBI Taxonomy" id="1848973"/>
    <lineage>
        <taxon>Bacteria</taxon>
        <taxon>Pseudomonadati</taxon>
        <taxon>Pseudomonadota</taxon>
        <taxon>Alphaproteobacteria</taxon>
        <taxon>Sphingomonadales</taxon>
        <taxon>Sphingomonadaceae</taxon>
        <taxon>Sphingomonas</taxon>
    </lineage>
</organism>
<dbReference type="Proteomes" id="UP000706039">
    <property type="component" value="Unassembled WGS sequence"/>
</dbReference>